<evidence type="ECO:0000313" key="1">
    <source>
        <dbReference type="EMBL" id="GFO07435.1"/>
    </source>
</evidence>
<sequence length="112" mass="12509">MRAEQTSNVKLLQLSNAPHLCPGFSKRMHFYKIALTAFEPVAPDRKRHKPLCHAPPIPESTCLPVTAAEEFSPVQATHTISSFIRRSFCLFHRRMVISGFQSIASSQGLCLS</sequence>
<accession>A0AAV4AGX5</accession>
<proteinExistence type="predicted"/>
<dbReference type="AlphaFoldDB" id="A0AAV4AGX5"/>
<protein>
    <submittedName>
        <fullName evidence="1">Uncharacterized protein</fullName>
    </submittedName>
</protein>
<name>A0AAV4AGX5_9GAST</name>
<comment type="caution">
    <text evidence="1">The sequence shown here is derived from an EMBL/GenBank/DDBJ whole genome shotgun (WGS) entry which is preliminary data.</text>
</comment>
<dbReference type="EMBL" id="BLXT01003865">
    <property type="protein sequence ID" value="GFO07435.1"/>
    <property type="molecule type" value="Genomic_DNA"/>
</dbReference>
<gene>
    <name evidence="1" type="ORF">PoB_003394000</name>
</gene>
<organism evidence="1 2">
    <name type="scientific">Plakobranchus ocellatus</name>
    <dbReference type="NCBI Taxonomy" id="259542"/>
    <lineage>
        <taxon>Eukaryota</taxon>
        <taxon>Metazoa</taxon>
        <taxon>Spiralia</taxon>
        <taxon>Lophotrochozoa</taxon>
        <taxon>Mollusca</taxon>
        <taxon>Gastropoda</taxon>
        <taxon>Heterobranchia</taxon>
        <taxon>Euthyneura</taxon>
        <taxon>Panpulmonata</taxon>
        <taxon>Sacoglossa</taxon>
        <taxon>Placobranchoidea</taxon>
        <taxon>Plakobranchidae</taxon>
        <taxon>Plakobranchus</taxon>
    </lineage>
</organism>
<evidence type="ECO:0000313" key="2">
    <source>
        <dbReference type="Proteomes" id="UP000735302"/>
    </source>
</evidence>
<keyword evidence="2" id="KW-1185">Reference proteome</keyword>
<dbReference type="Proteomes" id="UP000735302">
    <property type="component" value="Unassembled WGS sequence"/>
</dbReference>
<reference evidence="1 2" key="1">
    <citation type="journal article" date="2021" name="Elife">
        <title>Chloroplast acquisition without the gene transfer in kleptoplastic sea slugs, Plakobranchus ocellatus.</title>
        <authorList>
            <person name="Maeda T."/>
            <person name="Takahashi S."/>
            <person name="Yoshida T."/>
            <person name="Shimamura S."/>
            <person name="Takaki Y."/>
            <person name="Nagai Y."/>
            <person name="Toyoda A."/>
            <person name="Suzuki Y."/>
            <person name="Arimoto A."/>
            <person name="Ishii H."/>
            <person name="Satoh N."/>
            <person name="Nishiyama T."/>
            <person name="Hasebe M."/>
            <person name="Maruyama T."/>
            <person name="Minagawa J."/>
            <person name="Obokata J."/>
            <person name="Shigenobu S."/>
        </authorList>
    </citation>
    <scope>NUCLEOTIDE SEQUENCE [LARGE SCALE GENOMIC DNA]</scope>
</reference>